<dbReference type="PANTHER" id="PTHR28259:SF1">
    <property type="entry name" value="FLUORIDE EXPORT PROTEIN 1-RELATED"/>
    <property type="match status" value="1"/>
</dbReference>
<evidence type="ECO:0000256" key="7">
    <source>
        <dbReference type="ARBA" id="ARBA00035585"/>
    </source>
</evidence>
<keyword evidence="5 8" id="KW-0472">Membrane</keyword>
<dbReference type="GO" id="GO:1903425">
    <property type="term" value="F:fluoride transmembrane transporter activity"/>
    <property type="evidence" value="ECO:0007669"/>
    <property type="project" value="TreeGrafter"/>
</dbReference>
<evidence type="ECO:0000313" key="9">
    <source>
        <dbReference type="EMBL" id="MPL66656.1"/>
    </source>
</evidence>
<sequence length="113" mass="12444">MGSVSRFGIGELLSNKTSTSFPWATLFINLLGCFLIGLILGLSQKYEFASHYSIRSFFIVGLCGGFTTFSTFSFETLRLFQNSQNLQAIGYILASILIGLALTFLGYNLMARS</sequence>
<dbReference type="Pfam" id="PF02537">
    <property type="entry name" value="CRCB"/>
    <property type="match status" value="1"/>
</dbReference>
<organism evidence="9">
    <name type="scientific">bioreactor metagenome</name>
    <dbReference type="NCBI Taxonomy" id="1076179"/>
    <lineage>
        <taxon>unclassified sequences</taxon>
        <taxon>metagenomes</taxon>
        <taxon>ecological metagenomes</taxon>
    </lineage>
</organism>
<evidence type="ECO:0000256" key="3">
    <source>
        <dbReference type="ARBA" id="ARBA00022692"/>
    </source>
</evidence>
<comment type="similarity">
    <text evidence="6">Belongs to the fluoride channel Fluc/FEX (TC 1.A.43) family.</text>
</comment>
<evidence type="ECO:0000256" key="5">
    <source>
        <dbReference type="ARBA" id="ARBA00023136"/>
    </source>
</evidence>
<accession>A0A644TI77</accession>
<evidence type="ECO:0000256" key="4">
    <source>
        <dbReference type="ARBA" id="ARBA00022989"/>
    </source>
</evidence>
<keyword evidence="4 8" id="KW-1133">Transmembrane helix</keyword>
<dbReference type="NCBIfam" id="TIGR00494">
    <property type="entry name" value="crcB"/>
    <property type="match status" value="1"/>
</dbReference>
<evidence type="ECO:0000256" key="1">
    <source>
        <dbReference type="ARBA" id="ARBA00004651"/>
    </source>
</evidence>
<dbReference type="PANTHER" id="PTHR28259">
    <property type="entry name" value="FLUORIDE EXPORT PROTEIN 1-RELATED"/>
    <property type="match status" value="1"/>
</dbReference>
<dbReference type="InterPro" id="IPR003691">
    <property type="entry name" value="FluC"/>
</dbReference>
<feature type="transmembrane region" description="Helical" evidence="8">
    <location>
        <begin position="86"/>
        <end position="107"/>
    </location>
</feature>
<evidence type="ECO:0000256" key="8">
    <source>
        <dbReference type="SAM" id="Phobius"/>
    </source>
</evidence>
<evidence type="ECO:0000256" key="2">
    <source>
        <dbReference type="ARBA" id="ARBA00022475"/>
    </source>
</evidence>
<feature type="transmembrane region" description="Helical" evidence="8">
    <location>
        <begin position="54"/>
        <end position="74"/>
    </location>
</feature>
<evidence type="ECO:0000256" key="6">
    <source>
        <dbReference type="ARBA" id="ARBA00035120"/>
    </source>
</evidence>
<keyword evidence="2" id="KW-1003">Cell membrane</keyword>
<dbReference type="EMBL" id="VSSQ01000033">
    <property type="protein sequence ID" value="MPL66656.1"/>
    <property type="molecule type" value="Genomic_DNA"/>
</dbReference>
<comment type="subcellular location">
    <subcellularLocation>
        <location evidence="1">Cell membrane</location>
        <topology evidence="1">Multi-pass membrane protein</topology>
    </subcellularLocation>
</comment>
<comment type="catalytic activity">
    <reaction evidence="7">
        <text>fluoride(in) = fluoride(out)</text>
        <dbReference type="Rhea" id="RHEA:76159"/>
        <dbReference type="ChEBI" id="CHEBI:17051"/>
    </reaction>
    <physiologicalReaction direction="left-to-right" evidence="7">
        <dbReference type="Rhea" id="RHEA:76160"/>
    </physiologicalReaction>
</comment>
<dbReference type="AlphaFoldDB" id="A0A644TI77"/>
<keyword evidence="3 8" id="KW-0812">Transmembrane</keyword>
<dbReference type="GO" id="GO:0005886">
    <property type="term" value="C:plasma membrane"/>
    <property type="evidence" value="ECO:0007669"/>
    <property type="project" value="UniProtKB-SubCell"/>
</dbReference>
<name>A0A644TI77_9ZZZZ</name>
<reference evidence="9" key="1">
    <citation type="submission" date="2019-08" db="EMBL/GenBank/DDBJ databases">
        <authorList>
            <person name="Kucharzyk K."/>
            <person name="Murdoch R.W."/>
            <person name="Higgins S."/>
            <person name="Loffler F."/>
        </authorList>
    </citation>
    <scope>NUCLEOTIDE SEQUENCE</scope>
</reference>
<comment type="caution">
    <text evidence="9">The sequence shown here is derived from an EMBL/GenBank/DDBJ whole genome shotgun (WGS) entry which is preliminary data.</text>
</comment>
<protein>
    <submittedName>
        <fullName evidence="9">Putative fluoride ion transporter CrcB</fullName>
    </submittedName>
</protein>
<proteinExistence type="inferred from homology"/>
<gene>
    <name evidence="9" type="primary">crcB_5</name>
    <name evidence="9" type="ORF">SDC9_12343</name>
</gene>
<feature type="transmembrane region" description="Helical" evidence="8">
    <location>
        <begin position="20"/>
        <end position="42"/>
    </location>
</feature>
<dbReference type="HAMAP" id="MF_00454">
    <property type="entry name" value="FluC"/>
    <property type="match status" value="1"/>
</dbReference>